<protein>
    <submittedName>
        <fullName evidence="2">Uncharacterized protein</fullName>
    </submittedName>
</protein>
<reference evidence="2 3" key="1">
    <citation type="submission" date="2024-01" db="EMBL/GenBank/DDBJ databases">
        <title>A telomere-to-telomere, gap-free genome of sweet tea (Lithocarpus litseifolius).</title>
        <authorList>
            <person name="Zhou J."/>
        </authorList>
    </citation>
    <scope>NUCLEOTIDE SEQUENCE [LARGE SCALE GENOMIC DNA]</scope>
    <source>
        <strain evidence="2">Zhou-2022a</strain>
        <tissue evidence="2">Leaf</tissue>
    </source>
</reference>
<dbReference type="Proteomes" id="UP001459277">
    <property type="component" value="Unassembled WGS sequence"/>
</dbReference>
<evidence type="ECO:0000313" key="3">
    <source>
        <dbReference type="Proteomes" id="UP001459277"/>
    </source>
</evidence>
<keyword evidence="3" id="KW-1185">Reference proteome</keyword>
<name>A0AAW2CL63_9ROSI</name>
<sequence>MLAPFSMTDAEYQLGRNGIPYVGCLVDDMDYNEFNETCFMPFLIAEVCILSLYSLLSSFLVFLHMVTLKYDAYVRCLGDDLDYNEFNETHFMPFLIAEPTVEEHEELVWLAGNLKLELTEYSRQIYGLGWFSYPGEDDDNGDNPKTTPSY</sequence>
<proteinExistence type="predicted"/>
<keyword evidence="1" id="KW-0472">Membrane</keyword>
<evidence type="ECO:0000256" key="1">
    <source>
        <dbReference type="SAM" id="Phobius"/>
    </source>
</evidence>
<accession>A0AAW2CL63</accession>
<organism evidence="2 3">
    <name type="scientific">Lithocarpus litseifolius</name>
    <dbReference type="NCBI Taxonomy" id="425828"/>
    <lineage>
        <taxon>Eukaryota</taxon>
        <taxon>Viridiplantae</taxon>
        <taxon>Streptophyta</taxon>
        <taxon>Embryophyta</taxon>
        <taxon>Tracheophyta</taxon>
        <taxon>Spermatophyta</taxon>
        <taxon>Magnoliopsida</taxon>
        <taxon>eudicotyledons</taxon>
        <taxon>Gunneridae</taxon>
        <taxon>Pentapetalae</taxon>
        <taxon>rosids</taxon>
        <taxon>fabids</taxon>
        <taxon>Fagales</taxon>
        <taxon>Fagaceae</taxon>
        <taxon>Lithocarpus</taxon>
    </lineage>
</organism>
<keyword evidence="1" id="KW-1133">Transmembrane helix</keyword>
<feature type="transmembrane region" description="Helical" evidence="1">
    <location>
        <begin position="39"/>
        <end position="63"/>
    </location>
</feature>
<evidence type="ECO:0000313" key="2">
    <source>
        <dbReference type="EMBL" id="KAK9997949.1"/>
    </source>
</evidence>
<gene>
    <name evidence="2" type="ORF">SO802_017552</name>
</gene>
<keyword evidence="1" id="KW-0812">Transmembrane</keyword>
<dbReference type="EMBL" id="JAZDWU010000006">
    <property type="protein sequence ID" value="KAK9997949.1"/>
    <property type="molecule type" value="Genomic_DNA"/>
</dbReference>
<comment type="caution">
    <text evidence="2">The sequence shown here is derived from an EMBL/GenBank/DDBJ whole genome shotgun (WGS) entry which is preliminary data.</text>
</comment>
<dbReference type="AlphaFoldDB" id="A0AAW2CL63"/>